<keyword evidence="2" id="KW-1133">Transmembrane helix</keyword>
<keyword evidence="2" id="KW-0472">Membrane</keyword>
<feature type="region of interest" description="Disordered" evidence="1">
    <location>
        <begin position="1"/>
        <end position="23"/>
    </location>
</feature>
<protein>
    <submittedName>
        <fullName evidence="3">Uncharacterized protein</fullName>
    </submittedName>
</protein>
<reference evidence="3 4" key="1">
    <citation type="submission" date="2023-01" db="EMBL/GenBank/DDBJ databases">
        <title>Analysis of 21 Apiospora genomes using comparative genomics revels a genus with tremendous synthesis potential of carbohydrate active enzymes and secondary metabolites.</title>
        <authorList>
            <person name="Sorensen T."/>
        </authorList>
    </citation>
    <scope>NUCLEOTIDE SEQUENCE [LARGE SCALE GENOMIC DNA]</scope>
    <source>
        <strain evidence="3 4">CBS 33761</strain>
    </source>
</reference>
<dbReference type="InterPro" id="IPR021514">
    <property type="entry name" value="DUF3176"/>
</dbReference>
<dbReference type="Proteomes" id="UP001444661">
    <property type="component" value="Unassembled WGS sequence"/>
</dbReference>
<evidence type="ECO:0000256" key="1">
    <source>
        <dbReference type="SAM" id="MobiDB-lite"/>
    </source>
</evidence>
<dbReference type="EMBL" id="JAQQWK010000013">
    <property type="protein sequence ID" value="KAK8017560.1"/>
    <property type="molecule type" value="Genomic_DNA"/>
</dbReference>
<comment type="caution">
    <text evidence="3">The sequence shown here is derived from an EMBL/GenBank/DDBJ whole genome shotgun (WGS) entry which is preliminary data.</text>
</comment>
<evidence type="ECO:0000313" key="3">
    <source>
        <dbReference type="EMBL" id="KAK8017560.1"/>
    </source>
</evidence>
<gene>
    <name evidence="3" type="ORF">PG993_013886</name>
</gene>
<feature type="transmembrane region" description="Helical" evidence="2">
    <location>
        <begin position="71"/>
        <end position="93"/>
    </location>
</feature>
<accession>A0ABR1RRH1</accession>
<evidence type="ECO:0000313" key="4">
    <source>
        <dbReference type="Proteomes" id="UP001444661"/>
    </source>
</evidence>
<dbReference type="PANTHER" id="PTHR35394:SF5">
    <property type="entry name" value="DUF3176 DOMAIN-CONTAINING PROTEIN"/>
    <property type="match status" value="1"/>
</dbReference>
<keyword evidence="2" id="KW-0812">Transmembrane</keyword>
<feature type="compositionally biased region" description="Polar residues" evidence="1">
    <location>
        <begin position="12"/>
        <end position="23"/>
    </location>
</feature>
<name>A0ABR1RRH1_9PEZI</name>
<feature type="transmembrane region" description="Helical" evidence="2">
    <location>
        <begin position="171"/>
        <end position="190"/>
    </location>
</feature>
<dbReference type="PANTHER" id="PTHR35394">
    <property type="entry name" value="DUF3176 DOMAIN-CONTAINING PROTEIN"/>
    <property type="match status" value="1"/>
</dbReference>
<proteinExistence type="predicted"/>
<keyword evidence="4" id="KW-1185">Reference proteome</keyword>
<organism evidence="3 4">
    <name type="scientific">Apiospora rasikravindrae</name>
    <dbReference type="NCBI Taxonomy" id="990691"/>
    <lineage>
        <taxon>Eukaryota</taxon>
        <taxon>Fungi</taxon>
        <taxon>Dikarya</taxon>
        <taxon>Ascomycota</taxon>
        <taxon>Pezizomycotina</taxon>
        <taxon>Sordariomycetes</taxon>
        <taxon>Xylariomycetidae</taxon>
        <taxon>Amphisphaeriales</taxon>
        <taxon>Apiosporaceae</taxon>
        <taxon>Apiospora</taxon>
    </lineage>
</organism>
<evidence type="ECO:0000256" key="2">
    <source>
        <dbReference type="SAM" id="Phobius"/>
    </source>
</evidence>
<feature type="transmembrane region" description="Helical" evidence="2">
    <location>
        <begin position="113"/>
        <end position="134"/>
    </location>
</feature>
<sequence length="713" mass="78986">MQEDMSYHHLHPSSSGGDTALSRTVSERSEPISSFGVPPAYSHYPTSIQKGVDIDHPHRRQQRATSLWAEWTWELLLLLLGVPSLVATAVTLYRLSGNSLESWGGFFLGPNTVVSILAAIPKTSLAFAISSCVAQSKWNWYRRGRDHLLIFERFDEASKGPWGSFRLLGTIWIRHWSALGALIILILLAYEPFMQTIITQYGVLGADHSNDHATTGRCTRLDSGYMIFSGDQGNPNDFEGGGRCYSYRQVKSQPDFGMTAAVYSGFQSISEKRRHNATVNCSTGNCTFDDFTSLGICSKCADISEHVEKHSVVFMPTYPVDEKPYRQNASYFDNMCSFGNSGGMLSMNWTYTNFSVGVLGIANHNGIQNVEGRGCNLERTTTYLTIRSTKNIPMSFNVANASTGTAFVLFQGLRAPDAYVQGKQAWEDSQPTAFECELSFCAKLYSSKYENGQIIEHVVDSWSQPVLDSYKFIDCSLQSYTPLSGNAGLGPQTDFQVAVPMTEGTKYGLPENLRYNVSQAAVVSIVDWFEHTFGNKMIYPAIASYTSAGIAEVLYSSKSKGKEDIDAVSDVFEAVADSMSVWMRDIQLRGMNNDTTHTGTANRWIIHYGLRWPFLVLPLVLEVTGALYVGFTIWDTERLGVAVRKDSALATLVYGLDGEENRALLKEADVRGKLDHAARKMRVGMVDGSIVHAPELEPDELLEDSVPLNDLRG</sequence>
<dbReference type="Pfam" id="PF11374">
    <property type="entry name" value="DUF3176"/>
    <property type="match status" value="1"/>
</dbReference>